<organism evidence="7 8">
    <name type="scientific">Trichodelitschia bisporula</name>
    <dbReference type="NCBI Taxonomy" id="703511"/>
    <lineage>
        <taxon>Eukaryota</taxon>
        <taxon>Fungi</taxon>
        <taxon>Dikarya</taxon>
        <taxon>Ascomycota</taxon>
        <taxon>Pezizomycotina</taxon>
        <taxon>Dothideomycetes</taxon>
        <taxon>Dothideomycetes incertae sedis</taxon>
        <taxon>Phaeotrichales</taxon>
        <taxon>Phaeotrichaceae</taxon>
        <taxon>Trichodelitschia</taxon>
    </lineage>
</organism>
<keyword evidence="4" id="KW-0508">mRNA splicing</keyword>
<feature type="compositionally biased region" description="Basic residues" evidence="5">
    <location>
        <begin position="20"/>
        <end position="30"/>
    </location>
</feature>
<comment type="function">
    <text evidence="4">Involved in spliceosome maturation and the first step of pre-mRNA splicing.</text>
</comment>
<dbReference type="PANTHER" id="PTHR15818:SF2">
    <property type="entry name" value="G-PATCH DOMAIN AND KOW MOTIFS-CONTAINING PROTEIN"/>
    <property type="match status" value="1"/>
</dbReference>
<evidence type="ECO:0000256" key="5">
    <source>
        <dbReference type="SAM" id="MobiDB-lite"/>
    </source>
</evidence>
<feature type="compositionally biased region" description="Basic and acidic residues" evidence="5">
    <location>
        <begin position="311"/>
        <end position="458"/>
    </location>
</feature>
<feature type="region of interest" description="Disordered" evidence="5">
    <location>
        <begin position="1"/>
        <end position="151"/>
    </location>
</feature>
<dbReference type="Proteomes" id="UP000799640">
    <property type="component" value="Unassembled WGS sequence"/>
</dbReference>
<keyword evidence="3 4" id="KW-0539">Nucleus</keyword>
<keyword evidence="4" id="KW-0747">Spliceosome</keyword>
<dbReference type="Pfam" id="PF12656">
    <property type="entry name" value="G-patch_2"/>
    <property type="match status" value="1"/>
</dbReference>
<evidence type="ECO:0000313" key="7">
    <source>
        <dbReference type="EMBL" id="KAF2403209.1"/>
    </source>
</evidence>
<evidence type="ECO:0000256" key="1">
    <source>
        <dbReference type="ARBA" id="ARBA00004123"/>
    </source>
</evidence>
<keyword evidence="8" id="KW-1185">Reference proteome</keyword>
<proteinExistence type="inferred from homology"/>
<accession>A0A6G1I566</accession>
<feature type="compositionally biased region" description="Low complexity" evidence="5">
    <location>
        <begin position="96"/>
        <end position="107"/>
    </location>
</feature>
<dbReference type="AlphaFoldDB" id="A0A6G1I566"/>
<dbReference type="PROSITE" id="PS50174">
    <property type="entry name" value="G_PATCH"/>
    <property type="match status" value="1"/>
</dbReference>
<evidence type="ECO:0000259" key="6">
    <source>
        <dbReference type="PROSITE" id="PS50174"/>
    </source>
</evidence>
<dbReference type="GO" id="GO:0005681">
    <property type="term" value="C:spliceosomal complex"/>
    <property type="evidence" value="ECO:0007669"/>
    <property type="project" value="UniProtKB-UniRule"/>
</dbReference>
<comment type="similarity">
    <text evidence="2 4">Belongs to the SPP2 family.</text>
</comment>
<protein>
    <recommendedName>
        <fullName evidence="4">Pre-mRNA-splicing factor</fullName>
    </recommendedName>
</protein>
<dbReference type="InterPro" id="IPR000467">
    <property type="entry name" value="G_patch_dom"/>
</dbReference>
<dbReference type="EMBL" id="ML996690">
    <property type="protein sequence ID" value="KAF2403209.1"/>
    <property type="molecule type" value="Genomic_DNA"/>
</dbReference>
<sequence length="458" mass="52065">MPLPAAPKDKISLTLSGSTRPHRPSHRSRNTHTQALADSDSDSDAEGRTESVSHFDLAAGGAIHSDRPREEKQPLVIPVQNPTWRVGDKRKRQTGALPSADQAAADEAAVERARAKKLAFGLTVPERAASDPAHDTEEKAAETAKEKSLDEQAVDALLGKQGTSGMVLPALSEEQIFHRDYESAPRPPTLDEYTAVPIEEFGAALLRGMGWKDGDAVGAKRGQTTVKPRVNERRPALLGVGAKPASALGIEIGAWGKAEKKGKPAPAYTPVVLRNKKTGETLTEEELQAKVKEQQGLLLGEGDGRAEDEERTVRRIRDVELSDRSREGSRRGGENRRERERNEERPRAETRHRRDEDRDSDRKQKYRERSASADRDRHRRRGDESGRRERDERRGEESGRRDRDERRSKDERRHKDERRERDDGRDRNGERRRDRDDLREDRHRSSRKYDERDYDRRR</sequence>
<reference evidence="7" key="1">
    <citation type="journal article" date="2020" name="Stud. Mycol.">
        <title>101 Dothideomycetes genomes: a test case for predicting lifestyles and emergence of pathogens.</title>
        <authorList>
            <person name="Haridas S."/>
            <person name="Albert R."/>
            <person name="Binder M."/>
            <person name="Bloem J."/>
            <person name="Labutti K."/>
            <person name="Salamov A."/>
            <person name="Andreopoulos B."/>
            <person name="Baker S."/>
            <person name="Barry K."/>
            <person name="Bills G."/>
            <person name="Bluhm B."/>
            <person name="Cannon C."/>
            <person name="Castanera R."/>
            <person name="Culley D."/>
            <person name="Daum C."/>
            <person name="Ezra D."/>
            <person name="Gonzalez J."/>
            <person name="Henrissat B."/>
            <person name="Kuo A."/>
            <person name="Liang C."/>
            <person name="Lipzen A."/>
            <person name="Lutzoni F."/>
            <person name="Magnuson J."/>
            <person name="Mondo S."/>
            <person name="Nolan M."/>
            <person name="Ohm R."/>
            <person name="Pangilinan J."/>
            <person name="Park H.-J."/>
            <person name="Ramirez L."/>
            <person name="Alfaro M."/>
            <person name="Sun H."/>
            <person name="Tritt A."/>
            <person name="Yoshinaga Y."/>
            <person name="Zwiers L.-H."/>
            <person name="Turgeon B."/>
            <person name="Goodwin S."/>
            <person name="Spatafora J."/>
            <person name="Crous P."/>
            <person name="Grigoriev I."/>
        </authorList>
    </citation>
    <scope>NUCLEOTIDE SEQUENCE</scope>
    <source>
        <strain evidence="7">CBS 262.69</strain>
    </source>
</reference>
<evidence type="ECO:0000256" key="4">
    <source>
        <dbReference type="RuleBase" id="RU369096"/>
    </source>
</evidence>
<dbReference type="OrthoDB" id="5577072at2759"/>
<feature type="domain" description="G-patch" evidence="6">
    <location>
        <begin position="198"/>
        <end position="245"/>
    </location>
</feature>
<dbReference type="InterPro" id="IPR026822">
    <property type="entry name" value="Spp2/MOS2_G-patch"/>
</dbReference>
<evidence type="ECO:0000256" key="2">
    <source>
        <dbReference type="ARBA" id="ARBA00008576"/>
    </source>
</evidence>
<feature type="region of interest" description="Disordered" evidence="5">
    <location>
        <begin position="290"/>
        <end position="458"/>
    </location>
</feature>
<dbReference type="GO" id="GO:0000398">
    <property type="term" value="P:mRNA splicing, via spliceosome"/>
    <property type="evidence" value="ECO:0007669"/>
    <property type="project" value="UniProtKB-UniRule"/>
</dbReference>
<comment type="subcellular location">
    <subcellularLocation>
        <location evidence="1 4">Nucleus</location>
    </subcellularLocation>
</comment>
<feature type="compositionally biased region" description="Basic and acidic residues" evidence="5">
    <location>
        <begin position="64"/>
        <end position="73"/>
    </location>
</feature>
<keyword evidence="4" id="KW-0507">mRNA processing</keyword>
<gene>
    <name evidence="7" type="ORF">EJ06DRAFT_580372</name>
</gene>
<name>A0A6G1I566_9PEZI</name>
<evidence type="ECO:0000256" key="3">
    <source>
        <dbReference type="ARBA" id="ARBA00023242"/>
    </source>
</evidence>
<evidence type="ECO:0000313" key="8">
    <source>
        <dbReference type="Proteomes" id="UP000799640"/>
    </source>
</evidence>
<feature type="compositionally biased region" description="Basic and acidic residues" evidence="5">
    <location>
        <begin position="128"/>
        <end position="150"/>
    </location>
</feature>
<dbReference type="InterPro" id="IPR045166">
    <property type="entry name" value="Spp2-like"/>
</dbReference>
<dbReference type="GO" id="GO:0003676">
    <property type="term" value="F:nucleic acid binding"/>
    <property type="evidence" value="ECO:0007669"/>
    <property type="project" value="InterPro"/>
</dbReference>
<dbReference type="PANTHER" id="PTHR15818">
    <property type="entry name" value="G PATCH AND KOW-CONTAINING"/>
    <property type="match status" value="1"/>
</dbReference>